<evidence type="ECO:0000313" key="3">
    <source>
        <dbReference type="Proteomes" id="UP000076580"/>
    </source>
</evidence>
<gene>
    <name evidence="2" type="ORF">DCS_06123</name>
</gene>
<proteinExistence type="predicted"/>
<feature type="compositionally biased region" description="Low complexity" evidence="1">
    <location>
        <begin position="75"/>
        <end position="100"/>
    </location>
</feature>
<protein>
    <submittedName>
        <fullName evidence="2">Uncharacterized protein</fullName>
    </submittedName>
</protein>
<dbReference type="AlphaFoldDB" id="A0A151GAP3"/>
<accession>A0A151GAP3</accession>
<comment type="caution">
    <text evidence="2">The sequence shown here is derived from an EMBL/GenBank/DDBJ whole genome shotgun (WGS) entry which is preliminary data.</text>
</comment>
<feature type="compositionally biased region" description="Polar residues" evidence="1">
    <location>
        <begin position="39"/>
        <end position="59"/>
    </location>
</feature>
<dbReference type="InParanoid" id="A0A151GAP3"/>
<evidence type="ECO:0000256" key="1">
    <source>
        <dbReference type="SAM" id="MobiDB-lite"/>
    </source>
</evidence>
<feature type="region of interest" description="Disordered" evidence="1">
    <location>
        <begin position="1"/>
        <end position="100"/>
    </location>
</feature>
<keyword evidence="3" id="KW-1185">Reference proteome</keyword>
<dbReference type="GeneID" id="63718766"/>
<organism evidence="2 3">
    <name type="scientific">Drechmeria coniospora</name>
    <name type="common">Nematophagous fungus</name>
    <name type="synonym">Meria coniospora</name>
    <dbReference type="NCBI Taxonomy" id="98403"/>
    <lineage>
        <taxon>Eukaryota</taxon>
        <taxon>Fungi</taxon>
        <taxon>Dikarya</taxon>
        <taxon>Ascomycota</taxon>
        <taxon>Pezizomycotina</taxon>
        <taxon>Sordariomycetes</taxon>
        <taxon>Hypocreomycetidae</taxon>
        <taxon>Hypocreales</taxon>
        <taxon>Ophiocordycipitaceae</taxon>
        <taxon>Drechmeria</taxon>
    </lineage>
</organism>
<dbReference type="Proteomes" id="UP000076580">
    <property type="component" value="Chromosome 03"/>
</dbReference>
<feature type="compositionally biased region" description="Polar residues" evidence="1">
    <location>
        <begin position="9"/>
        <end position="32"/>
    </location>
</feature>
<reference evidence="2 3" key="1">
    <citation type="journal article" date="2016" name="Sci. Rep.">
        <title>Insights into Adaptations to a Near-Obligate Nematode Endoparasitic Lifestyle from the Finished Genome of Drechmeria coniospora.</title>
        <authorList>
            <person name="Zhang L."/>
            <person name="Zhou Z."/>
            <person name="Guo Q."/>
            <person name="Fokkens L."/>
            <person name="Miskei M."/>
            <person name="Pocsi I."/>
            <person name="Zhang W."/>
            <person name="Chen M."/>
            <person name="Wang L."/>
            <person name="Sun Y."/>
            <person name="Donzelli B.G."/>
            <person name="Gibson D.M."/>
            <person name="Nelson D.R."/>
            <person name="Luo J.G."/>
            <person name="Rep M."/>
            <person name="Liu H."/>
            <person name="Yang S."/>
            <person name="Wang J."/>
            <person name="Krasnoff S.B."/>
            <person name="Xu Y."/>
            <person name="Molnar I."/>
            <person name="Lin M."/>
        </authorList>
    </citation>
    <scope>NUCLEOTIDE SEQUENCE [LARGE SCALE GENOMIC DNA]</scope>
    <source>
        <strain evidence="2 3">ARSEF 6962</strain>
    </source>
</reference>
<dbReference type="RefSeq" id="XP_040653518.1">
    <property type="nucleotide sequence ID" value="XM_040803414.1"/>
</dbReference>
<name>A0A151GAP3_DRECN</name>
<dbReference type="EMBL" id="LAYC01000003">
    <property type="protein sequence ID" value="KYK54166.1"/>
    <property type="molecule type" value="Genomic_DNA"/>
</dbReference>
<evidence type="ECO:0000313" key="2">
    <source>
        <dbReference type="EMBL" id="KYK54166.1"/>
    </source>
</evidence>
<sequence>MGPFIPLRQNPSGTDNGTNERLSPTRHFTSPHLTLPHLVSTSPHLDSPRLTSTHLTSPRLTLPHLTSPHRTSPYLTSPHLTSPHLTSPHHTSPLLLSSSPRLDSRPLSSLLNLSHPTRILAICSSHPRAPRCSMRRGEPLPSS</sequence>